<comment type="similarity">
    <text evidence="1">Belongs to the class I-like SAM-binding methyltransferase superfamily. NNMT/PNMT/TEMT family.</text>
</comment>
<dbReference type="InterPro" id="IPR000940">
    <property type="entry name" value="NNMT_TEMT_trans"/>
</dbReference>
<proteinExistence type="inferred from homology"/>
<dbReference type="OrthoDB" id="10050085at2759"/>
<gene>
    <name evidence="5" type="primary">INMT</name>
    <name evidence="5" type="ORF">BLAG_LOCUS8371</name>
</gene>
<evidence type="ECO:0000313" key="6">
    <source>
        <dbReference type="Proteomes" id="UP000838412"/>
    </source>
</evidence>
<name>A0A8J9Z361_BRALA</name>
<keyword evidence="2" id="KW-0489">Methyltransferase</keyword>
<dbReference type="Gene3D" id="3.40.50.150">
    <property type="entry name" value="Vaccinia Virus protein VP39"/>
    <property type="match status" value="1"/>
</dbReference>
<keyword evidence="3" id="KW-0808">Transferase</keyword>
<keyword evidence="4" id="KW-0949">S-adenosyl-L-methionine</keyword>
<protein>
    <submittedName>
        <fullName evidence="5">INMT protein</fullName>
    </submittedName>
</protein>
<dbReference type="PANTHER" id="PTHR10867">
    <property type="entry name" value="NNMT/PNMT/TEMT FAMILY MEMBER"/>
    <property type="match status" value="1"/>
</dbReference>
<dbReference type="Pfam" id="PF01234">
    <property type="entry name" value="NNMT_PNMT_TEMT"/>
    <property type="match status" value="1"/>
</dbReference>
<evidence type="ECO:0000256" key="4">
    <source>
        <dbReference type="ARBA" id="ARBA00022691"/>
    </source>
</evidence>
<organism evidence="5 6">
    <name type="scientific">Branchiostoma lanceolatum</name>
    <name type="common">Common lancelet</name>
    <name type="synonym">Amphioxus lanceolatum</name>
    <dbReference type="NCBI Taxonomy" id="7740"/>
    <lineage>
        <taxon>Eukaryota</taxon>
        <taxon>Metazoa</taxon>
        <taxon>Chordata</taxon>
        <taxon>Cephalochordata</taxon>
        <taxon>Leptocardii</taxon>
        <taxon>Amphioxiformes</taxon>
        <taxon>Branchiostomatidae</taxon>
        <taxon>Branchiostoma</taxon>
    </lineage>
</organism>
<dbReference type="GO" id="GO:0008170">
    <property type="term" value="F:N-methyltransferase activity"/>
    <property type="evidence" value="ECO:0007669"/>
    <property type="project" value="TreeGrafter"/>
</dbReference>
<keyword evidence="6" id="KW-1185">Reference proteome</keyword>
<accession>A0A8J9Z361</accession>
<dbReference type="PROSITE" id="PS51681">
    <property type="entry name" value="SAM_MT_NNMT_PNMT_TEMT"/>
    <property type="match status" value="1"/>
</dbReference>
<evidence type="ECO:0000313" key="5">
    <source>
        <dbReference type="EMBL" id="CAH1246317.1"/>
    </source>
</evidence>
<dbReference type="GO" id="GO:0032259">
    <property type="term" value="P:methylation"/>
    <property type="evidence" value="ECO:0007669"/>
    <property type="project" value="UniProtKB-KW"/>
</dbReference>
<evidence type="ECO:0000256" key="1">
    <source>
        <dbReference type="ARBA" id="ARBA00007996"/>
    </source>
</evidence>
<dbReference type="PANTHER" id="PTHR10867:SF17">
    <property type="entry name" value="NICOTINAMIDE N-METHYLTRANSFERASE"/>
    <property type="match status" value="1"/>
</dbReference>
<dbReference type="GO" id="GO:0005829">
    <property type="term" value="C:cytosol"/>
    <property type="evidence" value="ECO:0007669"/>
    <property type="project" value="TreeGrafter"/>
</dbReference>
<evidence type="ECO:0000256" key="2">
    <source>
        <dbReference type="ARBA" id="ARBA00022603"/>
    </source>
</evidence>
<reference evidence="5" key="1">
    <citation type="submission" date="2022-01" db="EMBL/GenBank/DDBJ databases">
        <authorList>
            <person name="Braso-Vives M."/>
        </authorList>
    </citation>
    <scope>NUCLEOTIDE SEQUENCE</scope>
</reference>
<dbReference type="InterPro" id="IPR029063">
    <property type="entry name" value="SAM-dependent_MTases_sf"/>
</dbReference>
<dbReference type="AlphaFoldDB" id="A0A8J9Z361"/>
<dbReference type="SUPFAM" id="SSF53335">
    <property type="entry name" value="S-adenosyl-L-methionine-dependent methyltransferases"/>
    <property type="match status" value="1"/>
</dbReference>
<dbReference type="EMBL" id="OV696700">
    <property type="protein sequence ID" value="CAH1246317.1"/>
    <property type="molecule type" value="Genomic_DNA"/>
</dbReference>
<evidence type="ECO:0000256" key="3">
    <source>
        <dbReference type="ARBA" id="ARBA00022679"/>
    </source>
</evidence>
<sequence>MASQLRMGTDYHKQFDPKKYLAMSCSPPAGSEEEKYFRDVHLKELHKVFDSDILSVGQHSLSTSYLTGVIKPRSRLLDVGTGPTIYQLISASRFCTEIVCAEYAEANRAEVQKWINGDPGAYDWTPSFQYVAELEGDSSSWRARQSHLRNIIKEVIPCDVTNPDPLTPNKYEQFDVITSMKCLELACSTRESYSAAVRSTPPGGTLVLISVISESFHTVGEHKFFTLHVDETFIEEVLKTAGYIGINIKMFSALLPKNNEGFWGACSCTC</sequence>
<dbReference type="Proteomes" id="UP000838412">
    <property type="component" value="Chromosome 15"/>
</dbReference>